<feature type="domain" description="C2H2-type" evidence="10">
    <location>
        <begin position="149"/>
        <end position="177"/>
    </location>
</feature>
<dbReference type="InterPro" id="IPR013087">
    <property type="entry name" value="Znf_C2H2_type"/>
</dbReference>
<feature type="domain" description="C2H2-type" evidence="10">
    <location>
        <begin position="885"/>
        <end position="912"/>
    </location>
</feature>
<dbReference type="PANTHER" id="PTHR24404">
    <property type="entry name" value="ZINC FINGER PROTEIN"/>
    <property type="match status" value="1"/>
</dbReference>
<dbReference type="GO" id="GO:0008270">
    <property type="term" value="F:zinc ion binding"/>
    <property type="evidence" value="ECO:0007669"/>
    <property type="project" value="UniProtKB-KW"/>
</dbReference>
<feature type="domain" description="C2H2-type" evidence="10">
    <location>
        <begin position="247"/>
        <end position="274"/>
    </location>
</feature>
<evidence type="ECO:0000259" key="10">
    <source>
        <dbReference type="PROSITE" id="PS50157"/>
    </source>
</evidence>
<dbReference type="GO" id="GO:0003700">
    <property type="term" value="F:DNA-binding transcription factor activity"/>
    <property type="evidence" value="ECO:0007669"/>
    <property type="project" value="TreeGrafter"/>
</dbReference>
<evidence type="ECO:0000256" key="1">
    <source>
        <dbReference type="ARBA" id="ARBA00004123"/>
    </source>
</evidence>
<feature type="compositionally biased region" description="Low complexity" evidence="9">
    <location>
        <begin position="8"/>
        <end position="21"/>
    </location>
</feature>
<evidence type="ECO:0000256" key="4">
    <source>
        <dbReference type="ARBA" id="ARBA00022771"/>
    </source>
</evidence>
<evidence type="ECO:0000256" key="6">
    <source>
        <dbReference type="ARBA" id="ARBA00023125"/>
    </source>
</evidence>
<feature type="region of interest" description="Disordered" evidence="9">
    <location>
        <begin position="704"/>
        <end position="771"/>
    </location>
</feature>
<organism evidence="11">
    <name type="scientific">Cacopsylla melanoneura</name>
    <dbReference type="NCBI Taxonomy" id="428564"/>
    <lineage>
        <taxon>Eukaryota</taxon>
        <taxon>Metazoa</taxon>
        <taxon>Ecdysozoa</taxon>
        <taxon>Arthropoda</taxon>
        <taxon>Hexapoda</taxon>
        <taxon>Insecta</taxon>
        <taxon>Pterygota</taxon>
        <taxon>Neoptera</taxon>
        <taxon>Paraneoptera</taxon>
        <taxon>Hemiptera</taxon>
        <taxon>Sternorrhyncha</taxon>
        <taxon>Psylloidea</taxon>
        <taxon>Psyllidae</taxon>
        <taxon>Psyllinae</taxon>
        <taxon>Cacopsylla</taxon>
    </lineage>
</organism>
<accession>A0A8D8TN88</accession>
<dbReference type="SUPFAM" id="SSF57667">
    <property type="entry name" value="beta-beta-alpha zinc fingers"/>
    <property type="match status" value="8"/>
</dbReference>
<dbReference type="Gene3D" id="3.30.160.60">
    <property type="entry name" value="Classic Zinc Finger"/>
    <property type="match status" value="12"/>
</dbReference>
<keyword evidence="3" id="KW-0677">Repeat</keyword>
<sequence>MGRKKGKSSNPSTPSTTNRSTVKQETPGVGGLVQCHLCHKPMRRKNLKGHMEVHADKTIHCDEPQCDAVFSSAKALSRHKMTKHMDVSLRPFPCALCYKRFLNNSRLEAHMRTHTGVRDATCGLCFQSFYSKADLVRHMKGIHLNIRSFTCHLCNKGFFRKSHLKEHVSTVHVQMTADEDDDGAAQGSYQCRYCKESFPSRTTWLSHERSHSGTEEQRALCMVCGKTFSRPSSLKKHLEKHNGPPSLKCPYCERPFYHLSSYKRHLYIHNRPDPDICQVCGTVFTNRDAFRRHLRKHVARGDLATLPPPEREEPRLTKMQQLMSKGVDLDEILKSCKVEVVELGGKNNPQNKARERAVDAIIEKAEKNKWILEVDELENSIRHSTRADFEIKSENNWNDLEQHVFTVESLGYHNNKCYTVISNDFKSIVKNNAISNSDWELSSSCFDFHKFTKPCVIFTVNTNSINTSSTELSDSITATDIILHKDVNVELFSTVTEIEIPNYVEQIPEIRTEVFNRDLFQLYETILDEVHIVEVDLAEDVFYVMSSLHRNMADMLRPLQIVPRSLTETPCIIPTVSRSSTVDLEKALDAFDMNTHSTLPKFGINTVTYPRDWSSFRDIRDIVEMTDDELRQQIAQLLSGNTRVFWIKNLDNVSDDAKELNNVVKSATTSTTPVKYEAGDTLGSLDDDHFIYEDLTDVMDYQTDSEPELKPDMNQLGSHVKNEPCESPCETVSKKKKKKRKRAKDETEEPTKAKKPKKKKRTNKEKQAQKEELEEVILEVKQETKKENVIEEMLISTEFECSHCEKIFTSKVLLRKHIRTMHTSEKSFSCHQCGLAFTVKSRLEAHIEYVHLKIRNYQCDKCEWAFYARADLERHERRHSGVKPFMCHLCSKTFVRKAQLKSHIVIHSGERKFMCNMCGKSFATRSTLVTHLKRHSRQPTVRFYKTPGVDKPKRAPGDPILCQQCGKELSTPHSLKRHIELVHEKVNTKPKVQKPFPCPICPSSFGYKTSMQRHMHKTHRRYIEPRTHGCPVCGRRLLNEACVLRHMVKRHPYNCDNIDAMNAAITKALQRNIPCPICKRKFLKETGLQKHMVKKHYYKSDDYDNMIGYPPAPPLVVHPIAPDLYNHLQPPDEKPNLLLL</sequence>
<proteinExistence type="predicted"/>
<dbReference type="GO" id="GO:0005634">
    <property type="term" value="C:nucleus"/>
    <property type="evidence" value="ECO:0007669"/>
    <property type="project" value="UniProtKB-SubCell"/>
</dbReference>
<evidence type="ECO:0000256" key="8">
    <source>
        <dbReference type="PROSITE-ProRule" id="PRU00042"/>
    </source>
</evidence>
<feature type="domain" description="C2H2-type" evidence="10">
    <location>
        <begin position="857"/>
        <end position="884"/>
    </location>
</feature>
<dbReference type="GO" id="GO:0000978">
    <property type="term" value="F:RNA polymerase II cis-regulatory region sequence-specific DNA binding"/>
    <property type="evidence" value="ECO:0007669"/>
    <property type="project" value="TreeGrafter"/>
</dbReference>
<dbReference type="GO" id="GO:0006357">
    <property type="term" value="P:regulation of transcription by RNA polymerase II"/>
    <property type="evidence" value="ECO:0007669"/>
    <property type="project" value="TreeGrafter"/>
</dbReference>
<evidence type="ECO:0000256" key="7">
    <source>
        <dbReference type="ARBA" id="ARBA00023242"/>
    </source>
</evidence>
<feature type="compositionally biased region" description="Basic and acidic residues" evidence="9">
    <location>
        <begin position="743"/>
        <end position="752"/>
    </location>
</feature>
<dbReference type="Pfam" id="PF00096">
    <property type="entry name" value="zf-C2H2"/>
    <property type="match status" value="9"/>
</dbReference>
<feature type="domain" description="C2H2-type" evidence="10">
    <location>
        <begin position="828"/>
        <end position="856"/>
    </location>
</feature>
<keyword evidence="6" id="KW-0238">DNA-binding</keyword>
<keyword evidence="2" id="KW-0479">Metal-binding</keyword>
<reference evidence="11" key="1">
    <citation type="submission" date="2021-05" db="EMBL/GenBank/DDBJ databases">
        <authorList>
            <person name="Alioto T."/>
            <person name="Alioto T."/>
            <person name="Gomez Garrido J."/>
        </authorList>
    </citation>
    <scope>NUCLEOTIDE SEQUENCE</scope>
</reference>
<dbReference type="AlphaFoldDB" id="A0A8D8TN88"/>
<evidence type="ECO:0000256" key="2">
    <source>
        <dbReference type="ARBA" id="ARBA00022723"/>
    </source>
</evidence>
<feature type="domain" description="C2H2-type" evidence="10">
    <location>
        <begin position="913"/>
        <end position="940"/>
    </location>
</feature>
<dbReference type="InterPro" id="IPR036236">
    <property type="entry name" value="Znf_C2H2_sf"/>
</dbReference>
<feature type="domain" description="C2H2-type" evidence="10">
    <location>
        <begin position="1073"/>
        <end position="1101"/>
    </location>
</feature>
<feature type="domain" description="C2H2-type" evidence="10">
    <location>
        <begin position="960"/>
        <end position="988"/>
    </location>
</feature>
<evidence type="ECO:0000256" key="5">
    <source>
        <dbReference type="ARBA" id="ARBA00022833"/>
    </source>
</evidence>
<dbReference type="PANTHER" id="PTHR24404:SF114">
    <property type="entry name" value="KLUMPFUSS, ISOFORM B-RELATED"/>
    <property type="match status" value="1"/>
</dbReference>
<dbReference type="PROSITE" id="PS50157">
    <property type="entry name" value="ZINC_FINGER_C2H2_2"/>
    <property type="match status" value="15"/>
</dbReference>
<name>A0A8D8TN88_9HEMI</name>
<dbReference type="Pfam" id="PF12874">
    <property type="entry name" value="zf-met"/>
    <property type="match status" value="1"/>
</dbReference>
<feature type="domain" description="C2H2-type" evidence="10">
    <location>
        <begin position="996"/>
        <end position="1019"/>
    </location>
</feature>
<dbReference type="InterPro" id="IPR050589">
    <property type="entry name" value="Ikaros_C2H2-ZF"/>
</dbReference>
<dbReference type="FunFam" id="3.30.160.60:FF:000145">
    <property type="entry name" value="Zinc finger protein 574"/>
    <property type="match status" value="1"/>
</dbReference>
<comment type="subcellular location">
    <subcellularLocation>
        <location evidence="1">Nucleus</location>
    </subcellularLocation>
</comment>
<dbReference type="PROSITE" id="PS00028">
    <property type="entry name" value="ZINC_FINGER_C2H2_1"/>
    <property type="match status" value="16"/>
</dbReference>
<protein>
    <submittedName>
        <fullName evidence="11">Zinc finger protein 585B</fullName>
    </submittedName>
</protein>
<feature type="domain" description="C2H2-type" evidence="10">
    <location>
        <begin position="189"/>
        <end position="216"/>
    </location>
</feature>
<evidence type="ECO:0000256" key="3">
    <source>
        <dbReference type="ARBA" id="ARBA00022737"/>
    </source>
</evidence>
<feature type="domain" description="C2H2-type" evidence="10">
    <location>
        <begin position="799"/>
        <end position="827"/>
    </location>
</feature>
<keyword evidence="5" id="KW-0862">Zinc</keyword>
<keyword evidence="4 8" id="KW-0863">Zinc-finger</keyword>
<feature type="region of interest" description="Disordered" evidence="9">
    <location>
        <begin position="1"/>
        <end position="27"/>
    </location>
</feature>
<feature type="domain" description="C2H2-type" evidence="10">
    <location>
        <begin position="120"/>
        <end position="148"/>
    </location>
</feature>
<feature type="domain" description="C2H2-type" evidence="10">
    <location>
        <begin position="92"/>
        <end position="119"/>
    </location>
</feature>
<dbReference type="SMART" id="SM00355">
    <property type="entry name" value="ZnF_C2H2"/>
    <property type="match status" value="18"/>
</dbReference>
<dbReference type="FunFam" id="3.30.160.60:FF:001397">
    <property type="entry name" value="Datilografo, isoform A"/>
    <property type="match status" value="1"/>
</dbReference>
<dbReference type="FunFam" id="3.30.160.60:FF:000630">
    <property type="entry name" value="Zinc finger protein 180"/>
    <property type="match status" value="1"/>
</dbReference>
<feature type="domain" description="C2H2-type" evidence="10">
    <location>
        <begin position="275"/>
        <end position="302"/>
    </location>
</feature>
<dbReference type="Pfam" id="PF13912">
    <property type="entry name" value="zf-C2H2_6"/>
    <property type="match status" value="1"/>
</dbReference>
<evidence type="ECO:0000313" key="11">
    <source>
        <dbReference type="EMBL" id="CAG6691881.1"/>
    </source>
</evidence>
<keyword evidence="7" id="KW-0539">Nucleus</keyword>
<feature type="domain" description="C2H2-type" evidence="10">
    <location>
        <begin position="219"/>
        <end position="246"/>
    </location>
</feature>
<dbReference type="EMBL" id="HBUF01305033">
    <property type="protein sequence ID" value="CAG6691881.1"/>
    <property type="molecule type" value="Transcribed_RNA"/>
</dbReference>
<evidence type="ECO:0000256" key="9">
    <source>
        <dbReference type="SAM" id="MobiDB-lite"/>
    </source>
</evidence>
<feature type="compositionally biased region" description="Basic residues" evidence="9">
    <location>
        <begin position="753"/>
        <end position="763"/>
    </location>
</feature>